<evidence type="ECO:0000313" key="3">
    <source>
        <dbReference type="Proteomes" id="UP000825935"/>
    </source>
</evidence>
<evidence type="ECO:0000256" key="1">
    <source>
        <dbReference type="SAM" id="MobiDB-lite"/>
    </source>
</evidence>
<feature type="compositionally biased region" description="Basic residues" evidence="1">
    <location>
        <begin position="11"/>
        <end position="36"/>
    </location>
</feature>
<organism evidence="2 3">
    <name type="scientific">Ceratopteris richardii</name>
    <name type="common">Triangle waterfern</name>
    <dbReference type="NCBI Taxonomy" id="49495"/>
    <lineage>
        <taxon>Eukaryota</taxon>
        <taxon>Viridiplantae</taxon>
        <taxon>Streptophyta</taxon>
        <taxon>Embryophyta</taxon>
        <taxon>Tracheophyta</taxon>
        <taxon>Polypodiopsida</taxon>
        <taxon>Polypodiidae</taxon>
        <taxon>Polypodiales</taxon>
        <taxon>Pteridineae</taxon>
        <taxon>Pteridaceae</taxon>
        <taxon>Parkerioideae</taxon>
        <taxon>Ceratopteris</taxon>
    </lineage>
</organism>
<dbReference type="AlphaFoldDB" id="A0A8T2QZ34"/>
<dbReference type="Proteomes" id="UP000825935">
    <property type="component" value="Chromosome 31"/>
</dbReference>
<sequence length="107" mass="12453">MEPTEPMHLTARAHTHTHTHTHTHRHTHTHTNTHTHTHTDNLPCPHACSSIPLTSYQFERKIIVITTCMRFEFPELIFPHFPSYAHLHVCTCVCTHSSVQNNRHTHT</sequence>
<accession>A0A8T2QZ34</accession>
<dbReference type="OrthoDB" id="48988at2759"/>
<evidence type="ECO:0000313" key="2">
    <source>
        <dbReference type="EMBL" id="KAH7289097.1"/>
    </source>
</evidence>
<keyword evidence="3" id="KW-1185">Reference proteome</keyword>
<gene>
    <name evidence="2" type="ORF">KP509_31G057500</name>
</gene>
<name>A0A8T2QZ34_CERRI</name>
<feature type="region of interest" description="Disordered" evidence="1">
    <location>
        <begin position="1"/>
        <end position="37"/>
    </location>
</feature>
<proteinExistence type="predicted"/>
<reference evidence="2" key="1">
    <citation type="submission" date="2021-08" db="EMBL/GenBank/DDBJ databases">
        <title>WGS assembly of Ceratopteris richardii.</title>
        <authorList>
            <person name="Marchant D.B."/>
            <person name="Chen G."/>
            <person name="Jenkins J."/>
            <person name="Shu S."/>
            <person name="Leebens-Mack J."/>
            <person name="Grimwood J."/>
            <person name="Schmutz J."/>
            <person name="Soltis P."/>
            <person name="Soltis D."/>
            <person name="Chen Z.-H."/>
        </authorList>
    </citation>
    <scope>NUCLEOTIDE SEQUENCE</scope>
    <source>
        <strain evidence="2">Whitten #5841</strain>
        <tissue evidence="2">Leaf</tissue>
    </source>
</reference>
<dbReference type="EMBL" id="CM035436">
    <property type="protein sequence ID" value="KAH7289097.1"/>
    <property type="molecule type" value="Genomic_DNA"/>
</dbReference>
<comment type="caution">
    <text evidence="2">The sequence shown here is derived from an EMBL/GenBank/DDBJ whole genome shotgun (WGS) entry which is preliminary data.</text>
</comment>
<protein>
    <submittedName>
        <fullName evidence="2">Uncharacterized protein</fullName>
    </submittedName>
</protein>